<sequence length="385" mass="44985">MKKAILLLLALIPSQIFSQQTLVKIFKSEVLNENRTIRIHLPKSYDSSNVNYPLAITLDGEYMFYNLVGNAELLLANNKIPEMVIVGIDQNYKDNAEKYARWQDCNYNSETTELKDKGVNFEKFINTELISYLSKNYKAGKYKILAGHSLTASYSNFLLSNKSAFNAFILLSPYMPASLSQKVSNNLWKTDKNLSYYISTSDYDLRGHSSSIAKFDSLLHTKQLDPKVTYTINKFKKETHYSLINRSFPKALMNCFQEFQLITDDELENEKDLLAYLKNKYTKIKQLYDLSLPIRKDDIESIYWIAEDREDWNLLKRIGDFSIELYPDYADGYFMLSTVEEQNQNYEMALQLYKKGYDKLGDDVLNKSDFYRDIERLEKIMKESK</sequence>
<keyword evidence="1" id="KW-0732">Signal</keyword>
<dbReference type="PANTHER" id="PTHR48098">
    <property type="entry name" value="ENTEROCHELIN ESTERASE-RELATED"/>
    <property type="match status" value="1"/>
</dbReference>
<evidence type="ECO:0000256" key="1">
    <source>
        <dbReference type="SAM" id="SignalP"/>
    </source>
</evidence>
<accession>A0A2V3ZX71</accession>
<evidence type="ECO:0000313" key="2">
    <source>
        <dbReference type="EMBL" id="PXX98765.1"/>
    </source>
</evidence>
<name>A0A2V3ZX71_9BACT</name>
<proteinExistence type="predicted"/>
<evidence type="ECO:0000313" key="3">
    <source>
        <dbReference type="Proteomes" id="UP000248079"/>
    </source>
</evidence>
<gene>
    <name evidence="2" type="ORF">DF185_15410</name>
</gene>
<protein>
    <recommendedName>
        <fullName evidence="4">Esterase</fullName>
    </recommendedName>
</protein>
<organism evidence="2 3">
    <name type="scientific">Marinifilum breve</name>
    <dbReference type="NCBI Taxonomy" id="2184082"/>
    <lineage>
        <taxon>Bacteria</taxon>
        <taxon>Pseudomonadati</taxon>
        <taxon>Bacteroidota</taxon>
        <taxon>Bacteroidia</taxon>
        <taxon>Marinilabiliales</taxon>
        <taxon>Marinifilaceae</taxon>
    </lineage>
</organism>
<dbReference type="InterPro" id="IPR050583">
    <property type="entry name" value="Mycobacterial_A85_antigen"/>
</dbReference>
<feature type="signal peptide" evidence="1">
    <location>
        <begin position="1"/>
        <end position="18"/>
    </location>
</feature>
<dbReference type="EMBL" id="QFLI01000007">
    <property type="protein sequence ID" value="PXX98765.1"/>
    <property type="molecule type" value="Genomic_DNA"/>
</dbReference>
<dbReference type="AlphaFoldDB" id="A0A2V3ZX71"/>
<dbReference type="InterPro" id="IPR011990">
    <property type="entry name" value="TPR-like_helical_dom_sf"/>
</dbReference>
<reference evidence="2 3" key="1">
    <citation type="submission" date="2018-05" db="EMBL/GenBank/DDBJ databases">
        <title>Marinifilum breve JC075T sp. nov., a marine bacterium isolated from Yongle Blue Hole in the South China Sea.</title>
        <authorList>
            <person name="Fu T."/>
        </authorList>
    </citation>
    <scope>NUCLEOTIDE SEQUENCE [LARGE SCALE GENOMIC DNA]</scope>
    <source>
        <strain evidence="2 3">JC075</strain>
    </source>
</reference>
<dbReference type="Gene3D" id="1.25.40.10">
    <property type="entry name" value="Tetratricopeptide repeat domain"/>
    <property type="match status" value="1"/>
</dbReference>
<dbReference type="OrthoDB" id="1142077at2"/>
<dbReference type="Proteomes" id="UP000248079">
    <property type="component" value="Unassembled WGS sequence"/>
</dbReference>
<dbReference type="PANTHER" id="PTHR48098:SF6">
    <property type="entry name" value="FERRI-BACILLIBACTIN ESTERASE BESA"/>
    <property type="match status" value="1"/>
</dbReference>
<dbReference type="InterPro" id="IPR000801">
    <property type="entry name" value="Esterase-like"/>
</dbReference>
<dbReference type="Pfam" id="PF00756">
    <property type="entry name" value="Esterase"/>
    <property type="match status" value="1"/>
</dbReference>
<dbReference type="InterPro" id="IPR029058">
    <property type="entry name" value="AB_hydrolase_fold"/>
</dbReference>
<feature type="chain" id="PRO_5015902510" description="Esterase" evidence="1">
    <location>
        <begin position="19"/>
        <end position="385"/>
    </location>
</feature>
<dbReference type="Gene3D" id="3.40.50.1820">
    <property type="entry name" value="alpha/beta hydrolase"/>
    <property type="match status" value="1"/>
</dbReference>
<dbReference type="SUPFAM" id="SSF53474">
    <property type="entry name" value="alpha/beta-Hydrolases"/>
    <property type="match status" value="1"/>
</dbReference>
<keyword evidence="3" id="KW-1185">Reference proteome</keyword>
<evidence type="ECO:0008006" key="4">
    <source>
        <dbReference type="Google" id="ProtNLM"/>
    </source>
</evidence>
<dbReference type="RefSeq" id="WP_110361656.1">
    <property type="nucleotide sequence ID" value="NZ_QFLI01000007.1"/>
</dbReference>
<comment type="caution">
    <text evidence="2">The sequence shown here is derived from an EMBL/GenBank/DDBJ whole genome shotgun (WGS) entry which is preliminary data.</text>
</comment>